<dbReference type="SUPFAM" id="SSF161098">
    <property type="entry name" value="MetI-like"/>
    <property type="match status" value="1"/>
</dbReference>
<evidence type="ECO:0000313" key="9">
    <source>
        <dbReference type="EMBL" id="MBA8793552.1"/>
    </source>
</evidence>
<dbReference type="Proteomes" id="UP000523079">
    <property type="component" value="Unassembled WGS sequence"/>
</dbReference>
<feature type="transmembrane region" description="Helical" evidence="7">
    <location>
        <begin position="249"/>
        <end position="274"/>
    </location>
</feature>
<dbReference type="AlphaFoldDB" id="A0A7W3IQV1"/>
<protein>
    <submittedName>
        <fullName evidence="9">Peptide/nickel transport system permease protein</fullName>
    </submittedName>
</protein>
<keyword evidence="10" id="KW-1185">Reference proteome</keyword>
<keyword evidence="4 7" id="KW-0812">Transmembrane</keyword>
<dbReference type="GO" id="GO:0055085">
    <property type="term" value="P:transmembrane transport"/>
    <property type="evidence" value="ECO:0007669"/>
    <property type="project" value="InterPro"/>
</dbReference>
<feature type="transmembrane region" description="Helical" evidence="7">
    <location>
        <begin position="102"/>
        <end position="127"/>
    </location>
</feature>
<keyword evidence="5 7" id="KW-1133">Transmembrane helix</keyword>
<keyword evidence="6 7" id="KW-0472">Membrane</keyword>
<dbReference type="InterPro" id="IPR045621">
    <property type="entry name" value="BPD_transp_1_N"/>
</dbReference>
<gene>
    <name evidence="9" type="ORF">FHX74_001157</name>
</gene>
<feature type="transmembrane region" description="Helical" evidence="7">
    <location>
        <begin position="190"/>
        <end position="211"/>
    </location>
</feature>
<proteinExistence type="inferred from homology"/>
<dbReference type="PANTHER" id="PTHR43376">
    <property type="entry name" value="OLIGOPEPTIDE TRANSPORT SYSTEM PERMEASE PROTEIN"/>
    <property type="match status" value="1"/>
</dbReference>
<keyword evidence="3" id="KW-1003">Cell membrane</keyword>
<name>A0A7W3IQV1_9ACTN</name>
<accession>A0A7W3IQV1</accession>
<evidence type="ECO:0000256" key="3">
    <source>
        <dbReference type="ARBA" id="ARBA00022475"/>
    </source>
</evidence>
<sequence>MRFIARRLGLFLITLWVALTVNFFIPRLMPGNPAEAMMARYRGRVNPEAMKALEVAFGLNTHKSLPVQYVDYLGNTLTGQFGTSFTFFPQPVSTVIAQALPWTLGLVGVTTVIAFLLGTAIGTVAGWRRGGVLDSVLPPVFVITSALPYFWIGLLLILLFTVVLNGFLPSDGGYDPTLTPGFTGEFVVDVLAHAVMPAITILIISIGGWILTMRNNVVTTLAEDYITMARAKGLSNRSIMWQYAARNAVLPNLAGFAMSLGFVVSGSILVEYTFNYPGIGYMLKSAVDNQDYPLMQALFVLITVVVLVAVLLCDFLTAALDPRVRTEG</sequence>
<evidence type="ECO:0000256" key="6">
    <source>
        <dbReference type="ARBA" id="ARBA00023136"/>
    </source>
</evidence>
<dbReference type="PANTHER" id="PTHR43376:SF1">
    <property type="entry name" value="OLIGOPEPTIDE TRANSPORT SYSTEM PERMEASE PROTEIN"/>
    <property type="match status" value="1"/>
</dbReference>
<dbReference type="Pfam" id="PF19300">
    <property type="entry name" value="BPD_transp_1_N"/>
    <property type="match status" value="1"/>
</dbReference>
<comment type="subcellular location">
    <subcellularLocation>
        <location evidence="1 7">Cell membrane</location>
        <topology evidence="1 7">Multi-pass membrane protein</topology>
    </subcellularLocation>
</comment>
<comment type="similarity">
    <text evidence="7">Belongs to the binding-protein-dependent transport system permease family.</text>
</comment>
<evidence type="ECO:0000256" key="4">
    <source>
        <dbReference type="ARBA" id="ARBA00022692"/>
    </source>
</evidence>
<evidence type="ECO:0000259" key="8">
    <source>
        <dbReference type="PROSITE" id="PS50928"/>
    </source>
</evidence>
<dbReference type="RefSeq" id="WP_182559155.1">
    <property type="nucleotide sequence ID" value="NZ_JACGWT010000002.1"/>
</dbReference>
<dbReference type="GO" id="GO:0005886">
    <property type="term" value="C:plasma membrane"/>
    <property type="evidence" value="ECO:0007669"/>
    <property type="project" value="UniProtKB-SubCell"/>
</dbReference>
<dbReference type="Gene3D" id="1.10.3720.10">
    <property type="entry name" value="MetI-like"/>
    <property type="match status" value="1"/>
</dbReference>
<evidence type="ECO:0000313" key="10">
    <source>
        <dbReference type="Proteomes" id="UP000523079"/>
    </source>
</evidence>
<dbReference type="PROSITE" id="PS50928">
    <property type="entry name" value="ABC_TM1"/>
    <property type="match status" value="1"/>
</dbReference>
<comment type="caution">
    <text evidence="9">The sequence shown here is derived from an EMBL/GenBank/DDBJ whole genome shotgun (WGS) entry which is preliminary data.</text>
</comment>
<feature type="transmembrane region" description="Helical" evidence="7">
    <location>
        <begin position="148"/>
        <end position="170"/>
    </location>
</feature>
<dbReference type="InterPro" id="IPR000515">
    <property type="entry name" value="MetI-like"/>
</dbReference>
<feature type="domain" description="ABC transmembrane type-1" evidence="8">
    <location>
        <begin position="100"/>
        <end position="313"/>
    </location>
</feature>
<dbReference type="CDD" id="cd06261">
    <property type="entry name" value="TM_PBP2"/>
    <property type="match status" value="1"/>
</dbReference>
<organism evidence="9 10">
    <name type="scientific">Microlunatus kandeliicorticis</name>
    <dbReference type="NCBI Taxonomy" id="1759536"/>
    <lineage>
        <taxon>Bacteria</taxon>
        <taxon>Bacillati</taxon>
        <taxon>Actinomycetota</taxon>
        <taxon>Actinomycetes</taxon>
        <taxon>Propionibacteriales</taxon>
        <taxon>Propionibacteriaceae</taxon>
        <taxon>Microlunatus</taxon>
    </lineage>
</organism>
<dbReference type="InterPro" id="IPR035906">
    <property type="entry name" value="MetI-like_sf"/>
</dbReference>
<evidence type="ECO:0000256" key="7">
    <source>
        <dbReference type="RuleBase" id="RU363032"/>
    </source>
</evidence>
<dbReference type="Pfam" id="PF00528">
    <property type="entry name" value="BPD_transp_1"/>
    <property type="match status" value="1"/>
</dbReference>
<keyword evidence="2 7" id="KW-0813">Transport</keyword>
<evidence type="ECO:0000256" key="2">
    <source>
        <dbReference type="ARBA" id="ARBA00022448"/>
    </source>
</evidence>
<evidence type="ECO:0000256" key="1">
    <source>
        <dbReference type="ARBA" id="ARBA00004651"/>
    </source>
</evidence>
<evidence type="ECO:0000256" key="5">
    <source>
        <dbReference type="ARBA" id="ARBA00022989"/>
    </source>
</evidence>
<feature type="transmembrane region" description="Helical" evidence="7">
    <location>
        <begin position="294"/>
        <end position="320"/>
    </location>
</feature>
<reference evidence="9 10" key="1">
    <citation type="submission" date="2020-07" db="EMBL/GenBank/DDBJ databases">
        <title>Sequencing the genomes of 1000 actinobacteria strains.</title>
        <authorList>
            <person name="Klenk H.-P."/>
        </authorList>
    </citation>
    <scope>NUCLEOTIDE SEQUENCE [LARGE SCALE GENOMIC DNA]</scope>
    <source>
        <strain evidence="9 10">DSM 100723</strain>
    </source>
</reference>
<dbReference type="EMBL" id="JACGWT010000002">
    <property type="protein sequence ID" value="MBA8793552.1"/>
    <property type="molecule type" value="Genomic_DNA"/>
</dbReference>